<evidence type="ECO:0000313" key="1">
    <source>
        <dbReference type="EMBL" id="GMN74252.1"/>
    </source>
</evidence>
<accession>A0AA88EG09</accession>
<keyword evidence="2" id="KW-1185">Reference proteome</keyword>
<dbReference type="EMBL" id="BTGU01016064">
    <property type="protein sequence ID" value="GMN74252.1"/>
    <property type="molecule type" value="Genomic_DNA"/>
</dbReference>
<dbReference type="AlphaFoldDB" id="A0AA88EG09"/>
<organism evidence="1 2">
    <name type="scientific">Ficus carica</name>
    <name type="common">Common fig</name>
    <dbReference type="NCBI Taxonomy" id="3494"/>
    <lineage>
        <taxon>Eukaryota</taxon>
        <taxon>Viridiplantae</taxon>
        <taxon>Streptophyta</taxon>
        <taxon>Embryophyta</taxon>
        <taxon>Tracheophyta</taxon>
        <taxon>Spermatophyta</taxon>
        <taxon>Magnoliopsida</taxon>
        <taxon>eudicotyledons</taxon>
        <taxon>Gunneridae</taxon>
        <taxon>Pentapetalae</taxon>
        <taxon>rosids</taxon>
        <taxon>fabids</taxon>
        <taxon>Rosales</taxon>
        <taxon>Moraceae</taxon>
        <taxon>Ficeae</taxon>
        <taxon>Ficus</taxon>
    </lineage>
</organism>
<reference evidence="1" key="1">
    <citation type="submission" date="2023-07" db="EMBL/GenBank/DDBJ databases">
        <title>draft genome sequence of fig (Ficus carica).</title>
        <authorList>
            <person name="Takahashi T."/>
            <person name="Nishimura K."/>
        </authorList>
    </citation>
    <scope>NUCLEOTIDE SEQUENCE</scope>
</reference>
<dbReference type="Proteomes" id="UP001187192">
    <property type="component" value="Unassembled WGS sequence"/>
</dbReference>
<evidence type="ECO:0000313" key="2">
    <source>
        <dbReference type="Proteomes" id="UP001187192"/>
    </source>
</evidence>
<name>A0AA88EG09_FICCA</name>
<gene>
    <name evidence="1" type="ORF">TIFTF001_054987</name>
</gene>
<feature type="non-terminal residue" evidence="1">
    <location>
        <position position="1"/>
    </location>
</feature>
<proteinExistence type="predicted"/>
<protein>
    <submittedName>
        <fullName evidence="1">Uncharacterized protein</fullName>
    </submittedName>
</protein>
<sequence length="61" mass="6455">MEGEQPAELVGGKSKLAAFLALSPVTNLLKNPATTKLQKPGFLAWLFLLGDFLATGLLGQQ</sequence>
<comment type="caution">
    <text evidence="1">The sequence shown here is derived from an EMBL/GenBank/DDBJ whole genome shotgun (WGS) entry which is preliminary data.</text>
</comment>